<name>A0A1F7RXJ4_9BACT</name>
<organism evidence="2 3">
    <name type="scientific">Candidatus Schekmanbacteria bacterium RBG_16_38_11</name>
    <dbReference type="NCBI Taxonomy" id="1817880"/>
    <lineage>
        <taxon>Bacteria</taxon>
        <taxon>Candidatus Schekmaniibacteriota</taxon>
    </lineage>
</organism>
<dbReference type="Pfam" id="PF00483">
    <property type="entry name" value="NTP_transferase"/>
    <property type="match status" value="1"/>
</dbReference>
<dbReference type="AlphaFoldDB" id="A0A1F7RXJ4"/>
<dbReference type="PANTHER" id="PTHR42883">
    <property type="entry name" value="GLUCOSE-1-PHOSPHATE THYMIDYLTRANSFERASE"/>
    <property type="match status" value="1"/>
</dbReference>
<accession>A0A1F7RXJ4</accession>
<evidence type="ECO:0000313" key="2">
    <source>
        <dbReference type="EMBL" id="OGL46286.1"/>
    </source>
</evidence>
<dbReference type="Gene3D" id="3.90.550.10">
    <property type="entry name" value="Spore Coat Polysaccharide Biosynthesis Protein SpsA, Chain A"/>
    <property type="match status" value="1"/>
</dbReference>
<dbReference type="EMBL" id="MGDF01000054">
    <property type="protein sequence ID" value="OGL46286.1"/>
    <property type="molecule type" value="Genomic_DNA"/>
</dbReference>
<evidence type="ECO:0000259" key="1">
    <source>
        <dbReference type="Pfam" id="PF00483"/>
    </source>
</evidence>
<dbReference type="SUPFAM" id="SSF53448">
    <property type="entry name" value="Nucleotide-diphospho-sugar transferases"/>
    <property type="match status" value="1"/>
</dbReference>
<protein>
    <recommendedName>
        <fullName evidence="1">Nucleotidyl transferase domain-containing protein</fullName>
    </recommendedName>
</protein>
<dbReference type="PANTHER" id="PTHR42883:SF3">
    <property type="entry name" value="BIFUNCTIONAL PROTEIN GLMU"/>
    <property type="match status" value="1"/>
</dbReference>
<evidence type="ECO:0000313" key="3">
    <source>
        <dbReference type="Proteomes" id="UP000178435"/>
    </source>
</evidence>
<dbReference type="Proteomes" id="UP000178435">
    <property type="component" value="Unassembled WGS sequence"/>
</dbReference>
<gene>
    <name evidence="2" type="ORF">A2149_09075</name>
</gene>
<proteinExistence type="predicted"/>
<comment type="caution">
    <text evidence="2">The sequence shown here is derived from an EMBL/GenBank/DDBJ whole genome shotgun (WGS) entry which is preliminary data.</text>
</comment>
<sequence>MRVKTNQKIVGVILAAGRGNRMGPLSLNLPKPLLPVGNKPVIYYHVQYLKELGIDEIIIVVGYLNEKVIEYLGNGEKFGVKIKYIEQEKALGIAHAVLQLEEVINSPFVLILGDIFFIPKNFKDMVKNFEGKRAGGIIVTIREENPEKIRNNFSVMLGSAGNVIRVIEKPIRVQNNLKGCGIYCFGLSFFDALRRTPRTAMRDEYEITSALQILIDDHYPVYPIDILNWESNLTYPEDLLKCNLEWLKHSGIGSLLGDGSKIHPDAKIVNSIVGNNVVICRPVKIVNSLILSDTEVDIEGDLVNSVIDDTDVISCSEN</sequence>
<dbReference type="InterPro" id="IPR005835">
    <property type="entry name" value="NTP_transferase_dom"/>
</dbReference>
<reference evidence="2 3" key="1">
    <citation type="journal article" date="2016" name="Nat. Commun.">
        <title>Thousands of microbial genomes shed light on interconnected biogeochemical processes in an aquifer system.</title>
        <authorList>
            <person name="Anantharaman K."/>
            <person name="Brown C.T."/>
            <person name="Hug L.A."/>
            <person name="Sharon I."/>
            <person name="Castelle C.J."/>
            <person name="Probst A.J."/>
            <person name="Thomas B.C."/>
            <person name="Singh A."/>
            <person name="Wilkins M.J."/>
            <person name="Karaoz U."/>
            <person name="Brodie E.L."/>
            <person name="Williams K.H."/>
            <person name="Hubbard S.S."/>
            <person name="Banfield J.F."/>
        </authorList>
    </citation>
    <scope>NUCLEOTIDE SEQUENCE [LARGE SCALE GENOMIC DNA]</scope>
</reference>
<feature type="domain" description="Nucleotidyl transferase" evidence="1">
    <location>
        <begin position="11"/>
        <end position="224"/>
    </location>
</feature>
<dbReference type="InterPro" id="IPR029044">
    <property type="entry name" value="Nucleotide-diphossugar_trans"/>
</dbReference>